<comment type="similarity">
    <text evidence="2">Belongs to the GSP F family.</text>
</comment>
<dbReference type="InterPro" id="IPR003004">
    <property type="entry name" value="GspF/PilC"/>
</dbReference>
<evidence type="ECO:0000256" key="5">
    <source>
        <dbReference type="ARBA" id="ARBA00022692"/>
    </source>
</evidence>
<dbReference type="Pfam" id="PF00482">
    <property type="entry name" value="T2SSF"/>
    <property type="match status" value="2"/>
</dbReference>
<keyword evidence="4" id="KW-0997">Cell inner membrane</keyword>
<feature type="transmembrane region" description="Helical" evidence="8">
    <location>
        <begin position="181"/>
        <end position="204"/>
    </location>
</feature>
<feature type="transmembrane region" description="Helical" evidence="8">
    <location>
        <begin position="224"/>
        <end position="253"/>
    </location>
</feature>
<dbReference type="InterPro" id="IPR018076">
    <property type="entry name" value="T2SS_GspF_dom"/>
</dbReference>
<evidence type="ECO:0000256" key="6">
    <source>
        <dbReference type="ARBA" id="ARBA00022989"/>
    </source>
</evidence>
<dbReference type="PANTHER" id="PTHR30012">
    <property type="entry name" value="GENERAL SECRETION PATHWAY PROTEIN"/>
    <property type="match status" value="1"/>
</dbReference>
<keyword evidence="7 8" id="KW-0472">Membrane</keyword>
<sequence length="416" mass="45768">MWRISKLYFTAMARFTYTASKSDGEVYKGMADAADRFELYGIVRQEGGKLISVEESGGTGWMSMKYWNSLLSRFGEYEKILFARNFGAMLAAGLAPSRALAVIERQTKNAKMSAIVSAVASDVRRGDPLHAALAKFPRVFQKLFVAMVRAGEEGGDLSGSLQVVADQMERMYALKKKIRGALIYPTIVLMAIFGIGILMMIEVVPTLAQTFEEMNVALPASTSFIIGMSNFLVDYTIVALLGIVGIIGGLYFAAHTSWGKRGLDFFFLHLPLIGKVVREVNAARTARTLASLRTSGVDMLTSLDIVGEVVQNSYFREVIKDASRAVGAGETLSSAFVRREDLYPAFVGEMMAVGEETGQVADMMKRLALFYEDEVDRKTKDMSTIIEPFLMLFIGSAVGFFAVSMITPIYQLSENI</sequence>
<dbReference type="InterPro" id="IPR042094">
    <property type="entry name" value="T2SS_GspF_sf"/>
</dbReference>
<proteinExistence type="inferred from homology"/>
<evidence type="ECO:0000256" key="1">
    <source>
        <dbReference type="ARBA" id="ARBA00004429"/>
    </source>
</evidence>
<dbReference type="Gene3D" id="1.20.81.30">
    <property type="entry name" value="Type II secretion system (T2SS), domain F"/>
    <property type="match status" value="2"/>
</dbReference>
<evidence type="ECO:0000256" key="4">
    <source>
        <dbReference type="ARBA" id="ARBA00022519"/>
    </source>
</evidence>
<dbReference type="EMBL" id="PFBK01000002">
    <property type="protein sequence ID" value="PIR84228.1"/>
    <property type="molecule type" value="Genomic_DNA"/>
</dbReference>
<keyword evidence="6 8" id="KW-1133">Transmembrane helix</keyword>
<evidence type="ECO:0000256" key="8">
    <source>
        <dbReference type="SAM" id="Phobius"/>
    </source>
</evidence>
<reference evidence="11" key="1">
    <citation type="submission" date="2017-09" db="EMBL/GenBank/DDBJ databases">
        <title>Depth-based differentiation of microbial function through sediment-hosted aquifers and enrichment of novel symbionts in the deep terrestrial subsurface.</title>
        <authorList>
            <person name="Probst A.J."/>
            <person name="Ladd B."/>
            <person name="Jarett J.K."/>
            <person name="Geller-Mcgrath D.E."/>
            <person name="Sieber C.M.K."/>
            <person name="Emerson J.B."/>
            <person name="Anantharaman K."/>
            <person name="Thomas B.C."/>
            <person name="Malmstrom R."/>
            <person name="Stieglmeier M."/>
            <person name="Klingl A."/>
            <person name="Woyke T."/>
            <person name="Ryan C.M."/>
            <person name="Banfield J.F."/>
        </authorList>
    </citation>
    <scope>NUCLEOTIDE SEQUENCE [LARGE SCALE GENOMIC DNA]</scope>
</reference>
<evidence type="ECO:0000313" key="11">
    <source>
        <dbReference type="Proteomes" id="UP000231192"/>
    </source>
</evidence>
<comment type="caution">
    <text evidence="10">The sequence shown here is derived from an EMBL/GenBank/DDBJ whole genome shotgun (WGS) entry which is preliminary data.</text>
</comment>
<dbReference type="PANTHER" id="PTHR30012:SF0">
    <property type="entry name" value="TYPE II SECRETION SYSTEM PROTEIN F-RELATED"/>
    <property type="match status" value="1"/>
</dbReference>
<dbReference type="GO" id="GO:0005886">
    <property type="term" value="C:plasma membrane"/>
    <property type="evidence" value="ECO:0007669"/>
    <property type="project" value="UniProtKB-SubCell"/>
</dbReference>
<dbReference type="Proteomes" id="UP000231192">
    <property type="component" value="Unassembled WGS sequence"/>
</dbReference>
<keyword evidence="5 8" id="KW-0812">Transmembrane</keyword>
<feature type="transmembrane region" description="Helical" evidence="8">
    <location>
        <begin position="389"/>
        <end position="410"/>
    </location>
</feature>
<dbReference type="PRINTS" id="PR00812">
    <property type="entry name" value="BCTERIALGSPF"/>
</dbReference>
<evidence type="ECO:0000259" key="9">
    <source>
        <dbReference type="Pfam" id="PF00482"/>
    </source>
</evidence>
<feature type="domain" description="Type II secretion system protein GspF" evidence="9">
    <location>
        <begin position="286"/>
        <end position="408"/>
    </location>
</feature>
<evidence type="ECO:0000256" key="2">
    <source>
        <dbReference type="ARBA" id="ARBA00005745"/>
    </source>
</evidence>
<comment type="subcellular location">
    <subcellularLocation>
        <location evidence="1">Cell inner membrane</location>
        <topology evidence="1">Multi-pass membrane protein</topology>
    </subcellularLocation>
</comment>
<evidence type="ECO:0000256" key="3">
    <source>
        <dbReference type="ARBA" id="ARBA00022475"/>
    </source>
</evidence>
<keyword evidence="3" id="KW-1003">Cell membrane</keyword>
<accession>A0A2H0UCS5</accession>
<evidence type="ECO:0000313" key="10">
    <source>
        <dbReference type="EMBL" id="PIR84228.1"/>
    </source>
</evidence>
<gene>
    <name evidence="10" type="ORF">COU18_00555</name>
</gene>
<dbReference type="FunFam" id="1.20.81.30:FF:000001">
    <property type="entry name" value="Type II secretion system protein F"/>
    <property type="match status" value="2"/>
</dbReference>
<protein>
    <recommendedName>
        <fullName evidence="9">Type II secretion system protein GspF domain-containing protein</fullName>
    </recommendedName>
</protein>
<dbReference type="AlphaFoldDB" id="A0A2H0UCS5"/>
<organism evidence="10 11">
    <name type="scientific">Candidatus Kaiserbacteria bacterium CG10_big_fil_rev_8_21_14_0_10_51_14</name>
    <dbReference type="NCBI Taxonomy" id="1974610"/>
    <lineage>
        <taxon>Bacteria</taxon>
        <taxon>Candidatus Kaiseribacteriota</taxon>
    </lineage>
</organism>
<evidence type="ECO:0000256" key="7">
    <source>
        <dbReference type="ARBA" id="ARBA00023136"/>
    </source>
</evidence>
<feature type="domain" description="Type II secretion system protein GspF" evidence="9">
    <location>
        <begin position="82"/>
        <end position="205"/>
    </location>
</feature>
<name>A0A2H0UCS5_9BACT</name>